<sequence length="293" mass="32488">MNRPKSLNAITVEDYDAFANVLRDIDRRDDVLITVWQATGKWFCAGTNVKGARPFVSGSLRNSFLNNVAHTTTDCGQAQPAVFSFEDLGRCFEWPGDDIMLTNIYCCRHLGGRVYLNKSHAALALQPLLGHFDFIYSVPEAWLSVPFTFLGQSTEGLIVTVYLPMMMCKGIVAEGGASVTFANRSELSWWPTPRILSYFDVEIPSTVGVAKANETLLWGKKQTAEEPLHHHRSKIFPSSSADGFHAAVRRHLQSELEGLDLTAPLSVKKLLRAGLDEKNNPDAVNLRESYGPS</sequence>
<dbReference type="PANTHER" id="PTHR43684">
    <property type="match status" value="1"/>
</dbReference>
<dbReference type="EMBL" id="JAUEPR010000006">
    <property type="protein sequence ID" value="KAK0483576.1"/>
    <property type="molecule type" value="Genomic_DNA"/>
</dbReference>
<accession>A0AA39PGZ5</accession>
<evidence type="ECO:0000313" key="5">
    <source>
        <dbReference type="Proteomes" id="UP001175227"/>
    </source>
</evidence>
<gene>
    <name evidence="4" type="ORF">IW261DRAFT_1674577</name>
</gene>
<dbReference type="Gene3D" id="3.90.226.10">
    <property type="entry name" value="2-enoyl-CoA Hydratase, Chain A, domain 1"/>
    <property type="match status" value="1"/>
</dbReference>
<dbReference type="Proteomes" id="UP001175227">
    <property type="component" value="Unassembled WGS sequence"/>
</dbReference>
<keyword evidence="2" id="KW-0576">Peroxisome</keyword>
<organism evidence="4 5">
    <name type="scientific">Armillaria novae-zelandiae</name>
    <dbReference type="NCBI Taxonomy" id="153914"/>
    <lineage>
        <taxon>Eukaryota</taxon>
        <taxon>Fungi</taxon>
        <taxon>Dikarya</taxon>
        <taxon>Basidiomycota</taxon>
        <taxon>Agaricomycotina</taxon>
        <taxon>Agaricomycetes</taxon>
        <taxon>Agaricomycetidae</taxon>
        <taxon>Agaricales</taxon>
        <taxon>Marasmiineae</taxon>
        <taxon>Physalacriaceae</taxon>
        <taxon>Armillaria</taxon>
    </lineage>
</organism>
<evidence type="ECO:0000313" key="4">
    <source>
        <dbReference type="EMBL" id="KAK0483576.1"/>
    </source>
</evidence>
<dbReference type="GO" id="GO:0005782">
    <property type="term" value="C:peroxisomal matrix"/>
    <property type="evidence" value="ECO:0007669"/>
    <property type="project" value="TreeGrafter"/>
</dbReference>
<comment type="subcellular location">
    <subcellularLocation>
        <location evidence="1">Peroxisome</location>
    </subcellularLocation>
</comment>
<dbReference type="SUPFAM" id="SSF52096">
    <property type="entry name" value="ClpP/crotonase"/>
    <property type="match status" value="1"/>
</dbReference>
<proteinExistence type="predicted"/>
<dbReference type="AlphaFoldDB" id="A0AA39PGZ5"/>
<name>A0AA39PGZ5_9AGAR</name>
<evidence type="ECO:0000256" key="1">
    <source>
        <dbReference type="ARBA" id="ARBA00004275"/>
    </source>
</evidence>
<dbReference type="InterPro" id="IPR051053">
    <property type="entry name" value="ECH/Chromodomain_protein"/>
</dbReference>
<dbReference type="PANTHER" id="PTHR43684:SF1">
    <property type="entry name" value="ENOYL-COA DELTA ISOMERASE 2"/>
    <property type="match status" value="1"/>
</dbReference>
<dbReference type="GO" id="GO:0006635">
    <property type="term" value="P:fatty acid beta-oxidation"/>
    <property type="evidence" value="ECO:0007669"/>
    <property type="project" value="TreeGrafter"/>
</dbReference>
<dbReference type="InterPro" id="IPR029045">
    <property type="entry name" value="ClpP/crotonase-like_dom_sf"/>
</dbReference>
<reference evidence="4" key="1">
    <citation type="submission" date="2023-06" db="EMBL/GenBank/DDBJ databases">
        <authorList>
            <consortium name="Lawrence Berkeley National Laboratory"/>
            <person name="Ahrendt S."/>
            <person name="Sahu N."/>
            <person name="Indic B."/>
            <person name="Wong-Bajracharya J."/>
            <person name="Merenyi Z."/>
            <person name="Ke H.-M."/>
            <person name="Monk M."/>
            <person name="Kocsube S."/>
            <person name="Drula E."/>
            <person name="Lipzen A."/>
            <person name="Balint B."/>
            <person name="Henrissat B."/>
            <person name="Andreopoulos B."/>
            <person name="Martin F.M."/>
            <person name="Harder C.B."/>
            <person name="Rigling D."/>
            <person name="Ford K.L."/>
            <person name="Foster G.D."/>
            <person name="Pangilinan J."/>
            <person name="Papanicolaou A."/>
            <person name="Barry K."/>
            <person name="LaButti K."/>
            <person name="Viragh M."/>
            <person name="Koriabine M."/>
            <person name="Yan M."/>
            <person name="Riley R."/>
            <person name="Champramary S."/>
            <person name="Plett K.L."/>
            <person name="Tsai I.J."/>
            <person name="Slot J."/>
            <person name="Sipos G."/>
            <person name="Plett J."/>
            <person name="Nagy L.G."/>
            <person name="Grigoriev I.V."/>
        </authorList>
    </citation>
    <scope>NUCLEOTIDE SEQUENCE</scope>
    <source>
        <strain evidence="4">ICMP 16352</strain>
    </source>
</reference>
<evidence type="ECO:0000256" key="2">
    <source>
        <dbReference type="ARBA" id="ARBA00023140"/>
    </source>
</evidence>
<keyword evidence="5" id="KW-1185">Reference proteome</keyword>
<comment type="caution">
    <text evidence="4">The sequence shown here is derived from an EMBL/GenBank/DDBJ whole genome shotgun (WGS) entry which is preliminary data.</text>
</comment>
<evidence type="ECO:0000256" key="3">
    <source>
        <dbReference type="ARBA" id="ARBA00023235"/>
    </source>
</evidence>
<keyword evidence="3" id="KW-0413">Isomerase</keyword>
<dbReference type="GO" id="GO:0016853">
    <property type="term" value="F:isomerase activity"/>
    <property type="evidence" value="ECO:0007669"/>
    <property type="project" value="UniProtKB-KW"/>
</dbReference>
<protein>
    <submittedName>
        <fullName evidence="4">Uncharacterized protein</fullName>
    </submittedName>
</protein>